<proteinExistence type="predicted"/>
<organism evidence="3 4">
    <name type="scientific">Rheinheimera phage vB_RspM_Barba19A</name>
    <dbReference type="NCBI Taxonomy" id="2565658"/>
    <lineage>
        <taxon>Viruses</taxon>
        <taxon>Duplodnaviria</taxon>
        <taxon>Heunggongvirae</taxon>
        <taxon>Uroviricota</taxon>
        <taxon>Caudoviricetes</taxon>
        <taxon>Barbavirus</taxon>
        <taxon>Barbavirus barba19A</taxon>
    </lineage>
</organism>
<gene>
    <name evidence="3" type="ORF">Barba19A_gp048</name>
</gene>
<evidence type="ECO:0000313" key="4">
    <source>
        <dbReference type="Proteomes" id="UP000304203"/>
    </source>
</evidence>
<dbReference type="InterPro" id="IPR056083">
    <property type="entry name" value="DUF7666"/>
</dbReference>
<sequence length="330" mass="37356">MKGYKAFNRVKGCDKSGMCRGMLFEEGEIYEITGELKIYSNGLHFCEYLVQTFEYYEYDHSKTIYAEVEAIGDLDVEDLLEFKYATNKLKVVKFLTQSEVEAMFSDDKRNTGNQNTGNQNTGFQNTGNRNTGNQNTGNWNTGNWNTGDWNTGNRNTGNQNTGFQNTGDQNTGFLNTGDRNTGNQNTGNWNTGNRNTGDWNTGNRNTGDWNTGYWNTGNQNTGDQNTGNRNTGNWNTSDRNTGFFNTKPISTILVFNVETSLDEWGSCEKPNFVYFNLVGCGDYKKSFIASFNKTKKSDVELLLKLPNFDYKVFEEISGISEQMIMDKLSQ</sequence>
<dbReference type="Pfam" id="PF24703">
    <property type="entry name" value="DUF7666"/>
    <property type="match status" value="1"/>
</dbReference>
<dbReference type="Proteomes" id="UP000304203">
    <property type="component" value="Segment"/>
</dbReference>
<keyword evidence="4" id="KW-1185">Reference proteome</keyword>
<evidence type="ECO:0000256" key="1">
    <source>
        <dbReference type="SAM" id="MobiDB-lite"/>
    </source>
</evidence>
<evidence type="ECO:0000313" key="3">
    <source>
        <dbReference type="EMBL" id="QCQ61888.1"/>
    </source>
</evidence>
<feature type="compositionally biased region" description="Low complexity" evidence="1">
    <location>
        <begin position="111"/>
        <end position="158"/>
    </location>
</feature>
<dbReference type="GO" id="GO:0052572">
    <property type="term" value="P:response to host immune response"/>
    <property type="evidence" value="ECO:0007669"/>
    <property type="project" value="TreeGrafter"/>
</dbReference>
<feature type="domain" description="DUF7666" evidence="2">
    <location>
        <begin position="10"/>
        <end position="100"/>
    </location>
</feature>
<reference evidence="3 4" key="1">
    <citation type="submission" date="2019-03" db="EMBL/GenBank/DDBJ databases">
        <title>Genomic and seasonal variations among aquatic phages infecting the Baltic Sea Gammaproteobacteria Rheinheimera sp. bal341.</title>
        <authorList>
            <person name="Nilsson E."/>
            <person name="Li K."/>
            <person name="Fridlund J."/>
            <person name="Sulcius S."/>
            <person name="Bunse C."/>
            <person name="Karlsson C.M.G."/>
            <person name="Lindh M."/>
            <person name="Lundin D."/>
            <person name="Pinhassi J."/>
            <person name="Holmfeldt K."/>
        </authorList>
    </citation>
    <scope>NUCLEOTIDE SEQUENCE [LARGE SCALE GENOMIC DNA]</scope>
</reference>
<protein>
    <submittedName>
        <fullName evidence="3">Pentapeptide</fullName>
    </submittedName>
</protein>
<accession>A0A4P8N7E7</accession>
<evidence type="ECO:0000259" key="2">
    <source>
        <dbReference type="Pfam" id="PF24703"/>
    </source>
</evidence>
<name>A0A4P8N7E7_9CAUD</name>
<feature type="region of interest" description="Disordered" evidence="1">
    <location>
        <begin position="105"/>
        <end position="158"/>
    </location>
</feature>
<dbReference type="EMBL" id="MK719730">
    <property type="protein sequence ID" value="QCQ61888.1"/>
    <property type="molecule type" value="Genomic_DNA"/>
</dbReference>
<feature type="region of interest" description="Disordered" evidence="1">
    <location>
        <begin position="180"/>
        <end position="201"/>
    </location>
</feature>
<dbReference type="Pfam" id="PF01469">
    <property type="entry name" value="Pentapeptide_2"/>
    <property type="match status" value="2"/>
</dbReference>
<dbReference type="PANTHER" id="PTHR46766">
    <property type="entry name" value="GLUTAMINE-RICH PROTEIN 2"/>
    <property type="match status" value="1"/>
</dbReference>
<dbReference type="PANTHER" id="PTHR46766:SF1">
    <property type="entry name" value="GLUTAMINE-RICH PROTEIN 2"/>
    <property type="match status" value="1"/>
</dbReference>
<dbReference type="InterPro" id="IPR002989">
    <property type="entry name" value="Mycobac_pentapep"/>
</dbReference>